<dbReference type="AlphaFoldDB" id="A0A2A9HJL8"/>
<reference evidence="9 10" key="1">
    <citation type="submission" date="2017-09" db="EMBL/GenBank/DDBJ databases">
        <title>Sequencing the genomes of two abundant thermophiles in Great Basin hot springs: Thermocrinis jamiesonii and novel Chloroflexi Thermoflexus hugenholtzii.</title>
        <authorList>
            <person name="Hedlund B."/>
        </authorList>
    </citation>
    <scope>NUCLEOTIDE SEQUENCE [LARGE SCALE GENOMIC DNA]</scope>
    <source>
        <strain evidence="9 10">G233</strain>
    </source>
</reference>
<evidence type="ECO:0000313" key="9">
    <source>
        <dbReference type="EMBL" id="PFG75352.1"/>
    </source>
</evidence>
<evidence type="ECO:0000256" key="4">
    <source>
        <dbReference type="ARBA" id="ARBA00022980"/>
    </source>
</evidence>
<keyword evidence="4 8" id="KW-0689">Ribosomal protein</keyword>
<evidence type="ECO:0000256" key="5">
    <source>
        <dbReference type="ARBA" id="ARBA00023274"/>
    </source>
</evidence>
<dbReference type="GO" id="GO:0015935">
    <property type="term" value="C:small ribosomal subunit"/>
    <property type="evidence" value="ECO:0007669"/>
    <property type="project" value="TreeGrafter"/>
</dbReference>
<name>A0A2A9HJL8_TEPT2</name>
<dbReference type="FunFam" id="1.10.287.1480:FF:000001">
    <property type="entry name" value="30S ribosomal protein S14"/>
    <property type="match status" value="1"/>
</dbReference>
<evidence type="ECO:0000256" key="6">
    <source>
        <dbReference type="ARBA" id="ARBA00035167"/>
    </source>
</evidence>
<dbReference type="PROSITE" id="PS00527">
    <property type="entry name" value="RIBOSOMAL_S14"/>
    <property type="match status" value="1"/>
</dbReference>
<proteinExistence type="inferred from homology"/>
<dbReference type="GO" id="GO:0019843">
    <property type="term" value="F:rRNA binding"/>
    <property type="evidence" value="ECO:0007669"/>
    <property type="project" value="UniProtKB-UniRule"/>
</dbReference>
<comment type="subunit">
    <text evidence="7 8">Part of the 30S ribosomal subunit. Contacts proteins S3 and S10.</text>
</comment>
<sequence length="101" mass="11737">MASKGIVNRDLRRRELYEKYAGKRIALKAELKKAWGDPKRVAEIYAELRKLPLNSSPTRLHNRCLVTGRPRAYIRKFGLSRITMREYAHRGLLPGVTKSSW</sequence>
<protein>
    <recommendedName>
        <fullName evidence="6 8">Small ribosomal subunit protein uS14</fullName>
    </recommendedName>
</protein>
<evidence type="ECO:0000313" key="10">
    <source>
        <dbReference type="Proteomes" id="UP000223071"/>
    </source>
</evidence>
<evidence type="ECO:0000256" key="8">
    <source>
        <dbReference type="HAMAP-Rule" id="MF_00537"/>
    </source>
</evidence>
<dbReference type="PANTHER" id="PTHR19836:SF19">
    <property type="entry name" value="SMALL RIBOSOMAL SUBUNIT PROTEIN US14M"/>
    <property type="match status" value="1"/>
</dbReference>
<dbReference type="PANTHER" id="PTHR19836">
    <property type="entry name" value="30S RIBOSOMAL PROTEIN S14"/>
    <property type="match status" value="1"/>
</dbReference>
<dbReference type="GO" id="GO:0006412">
    <property type="term" value="P:translation"/>
    <property type="evidence" value="ECO:0007669"/>
    <property type="project" value="UniProtKB-UniRule"/>
</dbReference>
<dbReference type="NCBIfam" id="NF006477">
    <property type="entry name" value="PRK08881.1"/>
    <property type="match status" value="1"/>
</dbReference>
<dbReference type="GO" id="GO:0003735">
    <property type="term" value="F:structural constituent of ribosome"/>
    <property type="evidence" value="ECO:0007669"/>
    <property type="project" value="InterPro"/>
</dbReference>
<dbReference type="Proteomes" id="UP000223071">
    <property type="component" value="Unassembled WGS sequence"/>
</dbReference>
<organism evidence="9 10">
    <name type="scientific">Tepidiforma thermophila (strain KCTC 52669 / CGMCC 1.13589 / G233)</name>
    <dbReference type="NCBI Taxonomy" id="2761530"/>
    <lineage>
        <taxon>Bacteria</taxon>
        <taxon>Bacillati</taxon>
        <taxon>Chloroflexota</taxon>
        <taxon>Tepidiformia</taxon>
        <taxon>Tepidiformales</taxon>
        <taxon>Tepidiformaceae</taxon>
        <taxon>Tepidiforma</taxon>
    </lineage>
</organism>
<dbReference type="EMBL" id="PDJQ01000001">
    <property type="protein sequence ID" value="PFG75352.1"/>
    <property type="molecule type" value="Genomic_DNA"/>
</dbReference>
<comment type="caution">
    <text evidence="9">The sequence shown here is derived from an EMBL/GenBank/DDBJ whole genome shotgun (WGS) entry which is preliminary data.</text>
</comment>
<keyword evidence="3 8" id="KW-0699">rRNA-binding</keyword>
<gene>
    <name evidence="8" type="primary">rpsN</name>
    <name evidence="9" type="ORF">A9A59_2620</name>
</gene>
<evidence type="ECO:0000256" key="2">
    <source>
        <dbReference type="ARBA" id="ARBA00009083"/>
    </source>
</evidence>
<dbReference type="RefSeq" id="WP_098504671.1">
    <property type="nucleotide sequence ID" value="NZ_PDJQ01000001.1"/>
</dbReference>
<dbReference type="GO" id="GO:0005737">
    <property type="term" value="C:cytoplasm"/>
    <property type="evidence" value="ECO:0007669"/>
    <property type="project" value="UniProtKB-ARBA"/>
</dbReference>
<evidence type="ECO:0000256" key="1">
    <source>
        <dbReference type="ARBA" id="ARBA00003686"/>
    </source>
</evidence>
<dbReference type="Gene3D" id="1.10.287.1480">
    <property type="match status" value="1"/>
</dbReference>
<dbReference type="InterPro" id="IPR023036">
    <property type="entry name" value="Ribosomal_uS14_bac/plastid"/>
</dbReference>
<accession>A0A2A9HJL8</accession>
<dbReference type="InterPro" id="IPR018271">
    <property type="entry name" value="Ribosomal_uS14_CS"/>
</dbReference>
<comment type="function">
    <text evidence="1 8">Binds 16S rRNA, required for the assembly of 30S particles and may also be responsible for determining the conformation of the 16S rRNA at the A site.</text>
</comment>
<keyword evidence="8" id="KW-0694">RNA-binding</keyword>
<dbReference type="HAMAP" id="MF_00537">
    <property type="entry name" value="Ribosomal_uS14_1"/>
    <property type="match status" value="1"/>
</dbReference>
<evidence type="ECO:0000256" key="7">
    <source>
        <dbReference type="ARBA" id="ARBA00047110"/>
    </source>
</evidence>
<evidence type="ECO:0000256" key="3">
    <source>
        <dbReference type="ARBA" id="ARBA00022730"/>
    </source>
</evidence>
<dbReference type="SUPFAM" id="SSF57716">
    <property type="entry name" value="Glucocorticoid receptor-like (DNA-binding domain)"/>
    <property type="match status" value="1"/>
</dbReference>
<dbReference type="Pfam" id="PF00253">
    <property type="entry name" value="Ribosomal_S14"/>
    <property type="match status" value="1"/>
</dbReference>
<comment type="similarity">
    <text evidence="2 8">Belongs to the universal ribosomal protein uS14 family.</text>
</comment>
<keyword evidence="10" id="KW-1185">Reference proteome</keyword>
<dbReference type="InterPro" id="IPR001209">
    <property type="entry name" value="Ribosomal_uS14"/>
</dbReference>
<keyword evidence="5 8" id="KW-0687">Ribonucleoprotein</keyword>